<comment type="catalytic activity">
    <reaction evidence="23">
        <text>an alpha-L-Fuc-(1-&gt;2)-beta-D-Gal-(1-&gt;4)-beta-D-GlcNAc derivative + GDP-beta-L-fucose = an alpha-L-Fuc-(1-&gt;2)-beta-D-Gal-(1-&gt;4)-[alpha-L-Fuc-(1-&gt;3)]-beta-D-GlcNAc derivative + GDP + H(+)</text>
        <dbReference type="Rhea" id="RHEA:77191"/>
        <dbReference type="ChEBI" id="CHEBI:15378"/>
        <dbReference type="ChEBI" id="CHEBI:57273"/>
        <dbReference type="ChEBI" id="CHEBI:58189"/>
        <dbReference type="ChEBI" id="CHEBI:133510"/>
        <dbReference type="ChEBI" id="CHEBI:195560"/>
    </reaction>
    <physiologicalReaction direction="left-to-right" evidence="23">
        <dbReference type="Rhea" id="RHEA:77192"/>
    </physiologicalReaction>
</comment>
<dbReference type="InterPro" id="IPR038577">
    <property type="entry name" value="GT10-like_C_sf"/>
</dbReference>
<feature type="domain" description="Fucosyltransferase N-terminal" evidence="26">
    <location>
        <begin position="66"/>
        <end position="171"/>
    </location>
</feature>
<evidence type="ECO:0000256" key="1">
    <source>
        <dbReference type="ARBA" id="ARBA00004922"/>
    </source>
</evidence>
<evidence type="ECO:0000256" key="14">
    <source>
        <dbReference type="ARBA" id="ARBA00023180"/>
    </source>
</evidence>
<evidence type="ECO:0000256" key="22">
    <source>
        <dbReference type="ARBA" id="ARBA00043828"/>
    </source>
</evidence>
<keyword evidence="9 24" id="KW-1133">Transmembrane helix</keyword>
<comment type="catalytic activity">
    <reaction evidence="15">
        <text>a beta-D-galactosyl-(1-&gt;4)-N-acetyl-beta-D-glucosaminyl derivative + GDP-beta-L-fucose = a beta-D-galactosyl-(1-&gt;4)-[alpha-L-fucosyl-(1-&gt;3)]-N-acetyl-beta-D-glucosaminyl derivative + GDP + H(+)</text>
        <dbReference type="Rhea" id="RHEA:14257"/>
        <dbReference type="ChEBI" id="CHEBI:15378"/>
        <dbReference type="ChEBI" id="CHEBI:57273"/>
        <dbReference type="ChEBI" id="CHEBI:58189"/>
        <dbReference type="ChEBI" id="CHEBI:133507"/>
        <dbReference type="ChEBI" id="CHEBI:137941"/>
        <dbReference type="EC" id="2.4.1.152"/>
    </reaction>
    <physiologicalReaction direction="left-to-right" evidence="15">
        <dbReference type="Rhea" id="RHEA:14258"/>
    </physiologicalReaction>
</comment>
<comment type="catalytic activity">
    <reaction evidence="18">
        <text>alpha-N-glycoloylneuraminosyl-(2-&gt;3)-beta-D-galactosyl-(1-&gt;4)-N-acetyl-beta-D-glucosaminyl-(1-&gt;3)-beta-D-galactosyl-(1-&gt;4)-N-acetyl-beta-D-glucosaminyl-(1-&gt;3)-beta-D-galactosyl-(1-&gt;4)-beta-D-glucosyl-(1&lt;-&gt;1')-ceramide + GDP-beta-L-fucose = alpha-N-glycoloylneuraminosyl-(2-&gt;3)-beta-D-galactosyl-(1-&gt;4)-N-acetyl-beta-D-glucosaminyl-(1-&gt;3)-beta-D-galactosyl-(1-&gt;4)-[alpha-L-fucosyl-(1-&gt;3)]-N-acetyl-beta-D-glucosaminyl-(1-&gt;3)-beta-D-galactosyl-(1-&gt;4)-beta-D-glucosyl-(1&lt;-&gt;1')-ceramide + GDP + H(+)</text>
        <dbReference type="Rhea" id="RHEA:48388"/>
        <dbReference type="ChEBI" id="CHEBI:15378"/>
        <dbReference type="ChEBI" id="CHEBI:57273"/>
        <dbReference type="ChEBI" id="CHEBI:58189"/>
        <dbReference type="ChEBI" id="CHEBI:90383"/>
        <dbReference type="ChEBI" id="CHEBI:90384"/>
    </reaction>
    <physiologicalReaction direction="left-to-right" evidence="18">
        <dbReference type="Rhea" id="RHEA:48389"/>
    </physiologicalReaction>
</comment>
<comment type="pathway">
    <text evidence="2">Glycolipid biosynthesis.</text>
</comment>
<dbReference type="GO" id="GO:0006629">
    <property type="term" value="P:lipid metabolic process"/>
    <property type="evidence" value="ECO:0007669"/>
    <property type="project" value="UniProtKB-KW"/>
</dbReference>
<keyword evidence="12 24" id="KW-0472">Membrane</keyword>
<comment type="pathway">
    <text evidence="1">Protein modification; protein glycosylation.</text>
</comment>
<dbReference type="SUPFAM" id="SSF53756">
    <property type="entry name" value="UDP-Glycosyltransferase/glycogen phosphorylase"/>
    <property type="match status" value="1"/>
</dbReference>
<dbReference type="GO" id="GO:0017083">
    <property type="term" value="F:4-galactosyl-N-acetylglucosaminide 3-alpha-L-fucosyltransferase activity"/>
    <property type="evidence" value="ECO:0007669"/>
    <property type="project" value="UniProtKB-EC"/>
</dbReference>
<evidence type="ECO:0000256" key="8">
    <source>
        <dbReference type="ARBA" id="ARBA00022968"/>
    </source>
</evidence>
<evidence type="ECO:0000256" key="10">
    <source>
        <dbReference type="ARBA" id="ARBA00023034"/>
    </source>
</evidence>
<evidence type="ECO:0000256" key="18">
    <source>
        <dbReference type="ARBA" id="ARBA00036295"/>
    </source>
</evidence>
<evidence type="ECO:0000256" key="3">
    <source>
        <dbReference type="ARBA" id="ARBA00008919"/>
    </source>
</evidence>
<keyword evidence="6 24" id="KW-0808">Transferase</keyword>
<protein>
    <recommendedName>
        <fullName evidence="24">Fucosyltransferase</fullName>
        <ecNumber evidence="24">2.4.1.-</ecNumber>
    </recommendedName>
</protein>
<dbReference type="Pfam" id="PF17039">
    <property type="entry name" value="Glyco_tran_10_N"/>
    <property type="match status" value="1"/>
</dbReference>
<dbReference type="PANTHER" id="PTHR11929:SF10">
    <property type="entry name" value="4-GALACTOSYL-N-ACETYLGLUCOSAMINIDE 3-ALPHA-L-FUCOSYLTRANSFERASE 9"/>
    <property type="match status" value="1"/>
</dbReference>
<gene>
    <name evidence="27" type="ORF">ACEWY4_003358</name>
</gene>
<dbReference type="InterPro" id="IPR001503">
    <property type="entry name" value="Glyco_trans_10"/>
</dbReference>
<comment type="catalytic activity">
    <reaction evidence="22">
        <text>beta-D-Gal-(1-&gt;4)-beta-D-GlcNAc-(1-&gt;3)-beta-D-Gal-(1-&gt;4)-D-Glc + GDP-beta-L-fucose = beta-D-Gal-(1-&gt;4)-[alpha-L-Fuc-(1-&gt;3)]-beta-D-GlcNAc-(1-&gt;3)-beta-D-Gal-(1-&gt;4)-D-Glc + GDP + H(+)</text>
        <dbReference type="Rhea" id="RHEA:77187"/>
        <dbReference type="ChEBI" id="CHEBI:15378"/>
        <dbReference type="ChEBI" id="CHEBI:57273"/>
        <dbReference type="ChEBI" id="CHEBI:58189"/>
        <dbReference type="ChEBI" id="CHEBI:60239"/>
        <dbReference type="ChEBI" id="CHEBI:61352"/>
    </reaction>
    <physiologicalReaction direction="left-to-right" evidence="22">
        <dbReference type="Rhea" id="RHEA:77188"/>
    </physiologicalReaction>
</comment>
<dbReference type="GO" id="GO:0032580">
    <property type="term" value="C:Golgi cisterna membrane"/>
    <property type="evidence" value="ECO:0007669"/>
    <property type="project" value="UniProtKB-SubCell"/>
</dbReference>
<evidence type="ECO:0000256" key="19">
    <source>
        <dbReference type="ARBA" id="ARBA00036481"/>
    </source>
</evidence>
<evidence type="ECO:0000256" key="12">
    <source>
        <dbReference type="ARBA" id="ARBA00023136"/>
    </source>
</evidence>
<dbReference type="PANTHER" id="PTHR11929">
    <property type="entry name" value="ALPHA- 1,3 -FUCOSYLTRANSFERASE"/>
    <property type="match status" value="1"/>
</dbReference>
<evidence type="ECO:0000256" key="2">
    <source>
        <dbReference type="ARBA" id="ARBA00004934"/>
    </source>
</evidence>
<evidence type="ECO:0000259" key="26">
    <source>
        <dbReference type="Pfam" id="PF17039"/>
    </source>
</evidence>
<evidence type="ECO:0000256" key="23">
    <source>
        <dbReference type="ARBA" id="ARBA00043838"/>
    </source>
</evidence>
<evidence type="ECO:0000256" key="24">
    <source>
        <dbReference type="RuleBase" id="RU003832"/>
    </source>
</evidence>
<evidence type="ECO:0000256" key="21">
    <source>
        <dbReference type="ARBA" id="ARBA00037848"/>
    </source>
</evidence>
<dbReference type="Gene3D" id="3.40.50.11660">
    <property type="entry name" value="Glycosyl transferase family 10, C-terminal domain"/>
    <property type="match status" value="1"/>
</dbReference>
<name>A0ABD1KR27_9TELE</name>
<comment type="similarity">
    <text evidence="3 24">Belongs to the glycosyltransferase 10 family.</text>
</comment>
<evidence type="ECO:0000313" key="27">
    <source>
        <dbReference type="EMBL" id="KAL2101597.1"/>
    </source>
</evidence>
<dbReference type="EMBL" id="JBHFQA010000003">
    <property type="protein sequence ID" value="KAL2101597.1"/>
    <property type="molecule type" value="Genomic_DNA"/>
</dbReference>
<comment type="caution">
    <text evidence="27">The sequence shown here is derived from an EMBL/GenBank/DDBJ whole genome shotgun (WGS) entry which is preliminary data.</text>
</comment>
<dbReference type="AlphaFoldDB" id="A0ABD1KR27"/>
<comment type="catalytic activity">
    <reaction evidence="20">
        <text>a neolactoside nLc4Cer + GDP-beta-L-fucose = a neolactoside III(3)-alpha-Fuc-nLc4Cer + GDP + H(+)</text>
        <dbReference type="Rhea" id="RHEA:48376"/>
        <dbReference type="ChEBI" id="CHEBI:15378"/>
        <dbReference type="ChEBI" id="CHEBI:57273"/>
        <dbReference type="ChEBI" id="CHEBI:58189"/>
        <dbReference type="ChEBI" id="CHEBI:90376"/>
        <dbReference type="ChEBI" id="CHEBI:90379"/>
    </reaction>
    <physiologicalReaction direction="left-to-right" evidence="20">
        <dbReference type="Rhea" id="RHEA:48377"/>
    </physiologicalReaction>
</comment>
<evidence type="ECO:0000256" key="13">
    <source>
        <dbReference type="ARBA" id="ARBA00023157"/>
    </source>
</evidence>
<comment type="subunit">
    <text evidence="4">Homodimer.</text>
</comment>
<evidence type="ECO:0000256" key="20">
    <source>
        <dbReference type="ARBA" id="ARBA00036757"/>
    </source>
</evidence>
<accession>A0ABD1KR27</accession>
<dbReference type="FunFam" id="3.40.50.11660:FF:000001">
    <property type="entry name" value="alpha-(1,3)-fucosyltransferase 9"/>
    <property type="match status" value="1"/>
</dbReference>
<evidence type="ECO:0000256" key="17">
    <source>
        <dbReference type="ARBA" id="ARBA00036234"/>
    </source>
</evidence>
<keyword evidence="7 24" id="KW-0812">Transmembrane</keyword>
<sequence length="370" mass="43376">MQEEDGYKTESVRSPTKTLLKVIPLITIFGILFAIQFLKLEKTSRSPPEPIAPAIHPTKKNDTKEKDTILLIWFWPFGQKFDLKSCASEFHIEGCHLTDDKNAYSKADGVLFHHRNIAKDTSNLPDLPRPFFQKWIWMLFESPHNSQKIPGLDNLFNVTMTYRQDADIVVREQLVPKPYESEDPVPVKAKTKLVCWVVSNWNENHARVKYYYKLKEHIDVEIFGSHVGHRLSNEEYTTMMKGCKFYLSFENTPQCSDHIAVDYMTEKVYNPLRLGAVPVVLGPSRNSYEKFIPSDAFIHVDDFNSPKELANYLHLLDKDEEKYQQFFGWRKHFIVTNVNFPLEHACRACQYVRQRKGFQVFKNLNKWYWG</sequence>
<keyword evidence="13" id="KW-1015">Disulfide bond</keyword>
<evidence type="ECO:0000256" key="11">
    <source>
        <dbReference type="ARBA" id="ARBA00023098"/>
    </source>
</evidence>
<keyword evidence="8" id="KW-0735">Signal-anchor</keyword>
<evidence type="ECO:0000256" key="4">
    <source>
        <dbReference type="ARBA" id="ARBA00011738"/>
    </source>
</evidence>
<keyword evidence="5 24" id="KW-0328">Glycosyltransferase</keyword>
<evidence type="ECO:0000256" key="5">
    <source>
        <dbReference type="ARBA" id="ARBA00022676"/>
    </source>
</evidence>
<feature type="transmembrane region" description="Helical" evidence="24">
    <location>
        <begin position="20"/>
        <end position="38"/>
    </location>
</feature>
<evidence type="ECO:0000256" key="7">
    <source>
        <dbReference type="ARBA" id="ARBA00022692"/>
    </source>
</evidence>
<evidence type="ECO:0000259" key="25">
    <source>
        <dbReference type="Pfam" id="PF00852"/>
    </source>
</evidence>
<keyword evidence="11" id="KW-0443">Lipid metabolism</keyword>
<evidence type="ECO:0000256" key="6">
    <source>
        <dbReference type="ARBA" id="ARBA00022679"/>
    </source>
</evidence>
<dbReference type="InterPro" id="IPR031481">
    <property type="entry name" value="Glyco_tran_10_N"/>
</dbReference>
<dbReference type="Pfam" id="PF00852">
    <property type="entry name" value="Glyco_transf_10"/>
    <property type="match status" value="1"/>
</dbReference>
<comment type="subcellular location">
    <subcellularLocation>
        <location evidence="24">Golgi apparatus</location>
        <location evidence="24">Golgi stack membrane</location>
        <topology evidence="24">Single-pass type II membrane protein</topology>
    </subcellularLocation>
    <subcellularLocation>
        <location evidence="21">Golgi apparatus</location>
        <location evidence="21">trans-Golgi network membrane</location>
        <topology evidence="21">Single-pass type II membrane protein</topology>
    </subcellularLocation>
</comment>
<comment type="catalytic activity">
    <reaction evidence="17">
        <text>an alpha-Neu5Ac-(2-&gt;3)-beta-D-Gal-(1-&gt;4)-beta-D-GlcNAc-(1-&gt;3)-beta-D-Gal-(1-&gt;4)-beta-D-GlcNAc derivative + GDP-beta-L-fucose = an alpha-Neu5Ac-(2-&gt;3)-beta-D-Gal-(1-&gt;4)-beta-D-GlcNAc-(1-&gt;3)-beta-D-Gal-(1-&gt;4)-[alpha-L-Fuc-(1-&gt;3)]-beta-D-GlcNAc derivative + GDP + H(+)</text>
        <dbReference type="Rhea" id="RHEA:68044"/>
        <dbReference type="ChEBI" id="CHEBI:15378"/>
        <dbReference type="ChEBI" id="CHEBI:57273"/>
        <dbReference type="ChEBI" id="CHEBI:58189"/>
        <dbReference type="ChEBI" id="CHEBI:145343"/>
        <dbReference type="ChEBI" id="CHEBI:176900"/>
    </reaction>
    <physiologicalReaction direction="left-to-right" evidence="17">
        <dbReference type="Rhea" id="RHEA:68045"/>
    </physiologicalReaction>
</comment>
<evidence type="ECO:0000256" key="16">
    <source>
        <dbReference type="ARBA" id="ARBA00036053"/>
    </source>
</evidence>
<dbReference type="Proteomes" id="UP001591681">
    <property type="component" value="Unassembled WGS sequence"/>
</dbReference>
<evidence type="ECO:0000313" key="28">
    <source>
        <dbReference type="Proteomes" id="UP001591681"/>
    </source>
</evidence>
<reference evidence="27 28" key="1">
    <citation type="submission" date="2024-09" db="EMBL/GenBank/DDBJ databases">
        <title>A chromosome-level genome assembly of Gray's grenadier anchovy, Coilia grayii.</title>
        <authorList>
            <person name="Fu Z."/>
        </authorList>
    </citation>
    <scope>NUCLEOTIDE SEQUENCE [LARGE SCALE GENOMIC DNA]</scope>
    <source>
        <strain evidence="27">G4</strain>
        <tissue evidence="27">Muscle</tissue>
    </source>
</reference>
<comment type="catalytic activity">
    <reaction evidence="19">
        <text>an N-acetyl-alpha-neuraminyl-(2-&gt;3)-beta-D-galactosyl-(1-&gt;4)-N-acetyl-beta-D-glucosaminyl derivative + GDP-beta-L-fucose = an alpha-Neu5Ac-(2-&gt;3)-beta-D-Gal-(1-&gt;4)-[alpha-L-Fuc-(1-&gt;3)]-beta-D-GlcNAc derivative + GDP + H(+)</text>
        <dbReference type="Rhea" id="RHEA:56076"/>
        <dbReference type="ChEBI" id="CHEBI:15378"/>
        <dbReference type="ChEBI" id="CHEBI:57273"/>
        <dbReference type="ChEBI" id="CHEBI:58189"/>
        <dbReference type="ChEBI" id="CHEBI:136545"/>
        <dbReference type="ChEBI" id="CHEBI:139509"/>
    </reaction>
    <physiologicalReaction direction="left-to-right" evidence="19">
        <dbReference type="Rhea" id="RHEA:56077"/>
    </physiologicalReaction>
</comment>
<evidence type="ECO:0000256" key="9">
    <source>
        <dbReference type="ARBA" id="ARBA00022989"/>
    </source>
</evidence>
<keyword evidence="28" id="KW-1185">Reference proteome</keyword>
<dbReference type="InterPro" id="IPR055270">
    <property type="entry name" value="Glyco_tran_10_C"/>
</dbReference>
<proteinExistence type="inferred from homology"/>
<comment type="catalytic activity">
    <reaction evidence="16">
        <text>alpha-D-galactosyl-(1-&gt;3)-beta-D-galactosyl-(1-&gt;4)-N-acetyl-beta-D-glucosaminyl-(1-&gt;3)-beta-D-galactosyl-(1-&gt;4)-beta-D-glucosyl-(1&lt;-&gt;1')-ceramide + GDP-beta-L-fucose = a neolactoside IV(3)-alpha-Gal,III(3)-alpha-Fuc-nLc4Cer + GDP + H(+)</text>
        <dbReference type="Rhea" id="RHEA:48380"/>
        <dbReference type="ChEBI" id="CHEBI:15378"/>
        <dbReference type="ChEBI" id="CHEBI:57273"/>
        <dbReference type="ChEBI" id="CHEBI:58189"/>
        <dbReference type="ChEBI" id="CHEBI:90380"/>
        <dbReference type="ChEBI" id="CHEBI:90381"/>
    </reaction>
    <physiologicalReaction direction="left-to-right" evidence="16">
        <dbReference type="Rhea" id="RHEA:48381"/>
    </physiologicalReaction>
</comment>
<feature type="domain" description="Fucosyltransferase C-terminal" evidence="25">
    <location>
        <begin position="188"/>
        <end position="367"/>
    </location>
</feature>
<evidence type="ECO:0000256" key="15">
    <source>
        <dbReference type="ARBA" id="ARBA00029329"/>
    </source>
</evidence>
<keyword evidence="14" id="KW-0325">Glycoprotein</keyword>
<keyword evidence="10 24" id="KW-0333">Golgi apparatus</keyword>
<organism evidence="27 28">
    <name type="scientific">Coilia grayii</name>
    <name type="common">Gray's grenadier anchovy</name>
    <dbReference type="NCBI Taxonomy" id="363190"/>
    <lineage>
        <taxon>Eukaryota</taxon>
        <taxon>Metazoa</taxon>
        <taxon>Chordata</taxon>
        <taxon>Craniata</taxon>
        <taxon>Vertebrata</taxon>
        <taxon>Euteleostomi</taxon>
        <taxon>Actinopterygii</taxon>
        <taxon>Neopterygii</taxon>
        <taxon>Teleostei</taxon>
        <taxon>Clupei</taxon>
        <taxon>Clupeiformes</taxon>
        <taxon>Clupeoidei</taxon>
        <taxon>Engraulidae</taxon>
        <taxon>Coilinae</taxon>
        <taxon>Coilia</taxon>
    </lineage>
</organism>
<dbReference type="EC" id="2.4.1.-" evidence="24"/>